<dbReference type="EMBL" id="LAZR01069261">
    <property type="protein sequence ID" value="KKK48067.1"/>
    <property type="molecule type" value="Genomic_DNA"/>
</dbReference>
<name>A0A0F8VUS5_9ZZZZ</name>
<sequence length="100" mass="10941">MAIGSPDYTPKILISGSNDEQLKVSVSDSDSTGTFAQEIKSYLIFNDGPKAVHVKRDAEATVNNFLIPSKSWIYVDLPVTVLHFICATGETATVYLWGVF</sequence>
<gene>
    <name evidence="1" type="ORF">LCGC14_3148860</name>
</gene>
<organism evidence="1">
    <name type="scientific">marine sediment metagenome</name>
    <dbReference type="NCBI Taxonomy" id="412755"/>
    <lineage>
        <taxon>unclassified sequences</taxon>
        <taxon>metagenomes</taxon>
        <taxon>ecological metagenomes</taxon>
    </lineage>
</organism>
<comment type="caution">
    <text evidence="1">The sequence shown here is derived from an EMBL/GenBank/DDBJ whole genome shotgun (WGS) entry which is preliminary data.</text>
</comment>
<reference evidence="1" key="1">
    <citation type="journal article" date="2015" name="Nature">
        <title>Complex archaea that bridge the gap between prokaryotes and eukaryotes.</title>
        <authorList>
            <person name="Spang A."/>
            <person name="Saw J.H."/>
            <person name="Jorgensen S.L."/>
            <person name="Zaremba-Niedzwiedzka K."/>
            <person name="Martijn J."/>
            <person name="Lind A.E."/>
            <person name="van Eijk R."/>
            <person name="Schleper C."/>
            <person name="Guy L."/>
            <person name="Ettema T.J."/>
        </authorList>
    </citation>
    <scope>NUCLEOTIDE SEQUENCE</scope>
</reference>
<accession>A0A0F8VUS5</accession>
<proteinExistence type="predicted"/>
<evidence type="ECO:0000313" key="1">
    <source>
        <dbReference type="EMBL" id="KKK48067.1"/>
    </source>
</evidence>
<dbReference type="AlphaFoldDB" id="A0A0F8VUS5"/>
<protein>
    <submittedName>
        <fullName evidence="1">Uncharacterized protein</fullName>
    </submittedName>
</protein>